<evidence type="ECO:0000313" key="3">
    <source>
        <dbReference type="Proteomes" id="UP000054995"/>
    </source>
</evidence>
<evidence type="ECO:0000313" key="2">
    <source>
        <dbReference type="EMBL" id="KRY89949.1"/>
    </source>
</evidence>
<dbReference type="AlphaFoldDB" id="A0A0V1FVA6"/>
<dbReference type="Proteomes" id="UP000054995">
    <property type="component" value="Unassembled WGS sequence"/>
</dbReference>
<comment type="caution">
    <text evidence="2">The sequence shown here is derived from an EMBL/GenBank/DDBJ whole genome shotgun (WGS) entry which is preliminary data.</text>
</comment>
<reference evidence="2 3" key="1">
    <citation type="submission" date="2015-01" db="EMBL/GenBank/DDBJ databases">
        <title>Evolution of Trichinella species and genotypes.</title>
        <authorList>
            <person name="Korhonen P.K."/>
            <person name="Edoardo P."/>
            <person name="Giuseppe L.R."/>
            <person name="Gasser R.B."/>
        </authorList>
    </citation>
    <scope>NUCLEOTIDE SEQUENCE [LARGE SCALE GENOMIC DNA]</scope>
    <source>
        <strain evidence="2">ISS470</strain>
    </source>
</reference>
<dbReference type="EMBL" id="JYDT01000026">
    <property type="protein sequence ID" value="KRY89949.1"/>
    <property type="molecule type" value="Genomic_DNA"/>
</dbReference>
<organism evidence="2 3">
    <name type="scientific">Trichinella pseudospiralis</name>
    <name type="common">Parasitic roundworm</name>
    <dbReference type="NCBI Taxonomy" id="6337"/>
    <lineage>
        <taxon>Eukaryota</taxon>
        <taxon>Metazoa</taxon>
        <taxon>Ecdysozoa</taxon>
        <taxon>Nematoda</taxon>
        <taxon>Enoplea</taxon>
        <taxon>Dorylaimia</taxon>
        <taxon>Trichinellida</taxon>
        <taxon>Trichinellidae</taxon>
        <taxon>Trichinella</taxon>
    </lineage>
</organism>
<keyword evidence="3" id="KW-1185">Reference proteome</keyword>
<evidence type="ECO:0000313" key="1">
    <source>
        <dbReference type="EMBL" id="KRY88206.1"/>
    </source>
</evidence>
<proteinExistence type="predicted"/>
<accession>A0A0V1FVA6</accession>
<protein>
    <submittedName>
        <fullName evidence="2">Uncharacterized protein</fullName>
    </submittedName>
</protein>
<sequence length="163" mass="18411">MSGFRGGFVDSSFDQWQLRNRERDSENFTSLVTSIFFLLRFTVRYPLLASQYPTKNCSLDFSSDFFRCPEGTWTIAKQPKTFKCAKFGLRPDQASSGTLCGASASSVVGCAHSLCSQICAHVEIHQHRSGLFDKRLVHHFWNRPFVTYTSWRNAGPGLARPTS</sequence>
<dbReference type="EMBL" id="JYDT01000044">
    <property type="protein sequence ID" value="KRY88206.1"/>
    <property type="molecule type" value="Genomic_DNA"/>
</dbReference>
<gene>
    <name evidence="1" type="ORF">T4D_11771</name>
    <name evidence="2" type="ORF">T4D_15220</name>
</gene>
<name>A0A0V1FVA6_TRIPS</name>